<dbReference type="AlphaFoldDB" id="A0A3D8P1R5"/>
<feature type="compositionally biased region" description="Low complexity" evidence="1">
    <location>
        <begin position="773"/>
        <end position="790"/>
    </location>
</feature>
<proteinExistence type="predicted"/>
<keyword evidence="5" id="KW-1185">Reference proteome</keyword>
<evidence type="ECO:0000313" key="4">
    <source>
        <dbReference type="EMBL" id="RDV81775.1"/>
    </source>
</evidence>
<feature type="region of interest" description="Disordered" evidence="1">
    <location>
        <begin position="573"/>
        <end position="928"/>
    </location>
</feature>
<protein>
    <recommendedName>
        <fullName evidence="6">TrbL/VirB6 plasmid conjugal transfer protein</fullName>
    </recommendedName>
</protein>
<keyword evidence="3" id="KW-0732">Signal</keyword>
<feature type="compositionally biased region" description="Low complexity" evidence="1">
    <location>
        <begin position="715"/>
        <end position="726"/>
    </location>
</feature>
<feature type="chain" id="PRO_5017546753" description="TrbL/VirB6 plasmid conjugal transfer protein" evidence="3">
    <location>
        <begin position="21"/>
        <end position="928"/>
    </location>
</feature>
<feature type="transmembrane region" description="Helical" evidence="2">
    <location>
        <begin position="189"/>
        <end position="208"/>
    </location>
</feature>
<name>A0A3D8P1R5_9THEO</name>
<feature type="compositionally biased region" description="Low complexity" evidence="1">
    <location>
        <begin position="912"/>
        <end position="928"/>
    </location>
</feature>
<feature type="compositionally biased region" description="Gly residues" evidence="1">
    <location>
        <begin position="581"/>
        <end position="592"/>
    </location>
</feature>
<dbReference type="Proteomes" id="UP000256329">
    <property type="component" value="Unassembled WGS sequence"/>
</dbReference>
<organism evidence="4 5">
    <name type="scientific">Ammonifex thiophilus</name>
    <dbReference type="NCBI Taxonomy" id="444093"/>
    <lineage>
        <taxon>Bacteria</taxon>
        <taxon>Bacillati</taxon>
        <taxon>Bacillota</taxon>
        <taxon>Clostridia</taxon>
        <taxon>Thermoanaerobacterales</taxon>
        <taxon>Thermoanaerobacteraceae</taxon>
        <taxon>Ammonifex</taxon>
    </lineage>
</organism>
<sequence length="928" mass="96451">MPFLTFLAVLFVMLSDPALAFQLQDPKETDHDLPVGVQFIDLAGSADWERRQVKDLFNPLAGLPGTWGAPSYLAGYQPAWEQCPTTRIQFDTAEPNAGFFGRYIAKAAGAVLASIANMVFLIPVTMVIDGIELLHFAFHSSWAASLAGGLAEALKGIWGGLTPLVVFLPAVLMLLLLRKAVKVELLGILRALIVSVLSLGAALFLFLGTVETADGPKPAVEVVVGGVCKAADDLAAAVLSAFGSVSNTTLSGDDLKDRIQSPADRALNDFCSFVYRAMVMPTWSVIEFGTANPKDLHMTEAEFKAVQGRDEFKVKTESGKEYDPFGKEIKPGARIDVLMLAYPPGHPAREALANALADNSIDHGGHPMTPITLSASGKIPAWVMSVFFLFSAGAFLLFCIFMAVPMVLAQVAIVLLFLLSPFVLLAAAFVPEGGLLFGERYLKQLLSALGTKVFYGVYVSLVVVAANLLFRMAAGSSTSPLVAVGATAGKVALIHLLLVFLFVGAIWFRRKLFEQMQTAVLRGQAVLQHRLARMGSVTEAAEASFGRVEDAVVRRPVRRVWERGREAGKGLLLRLVTGRPSGDGPGPGGDRGLSGSATSSTPETGAVPRFRRPLSSLETGVEKGGIGAKGAVPLPEAGVEEGGPDVREAVREAGRRVGAARTPLAPATAGASSPAPEGSPGQVQGQPSGPGGVGQPSAAAGGLPAQARVRREVSPPAGGQEPGEQGTLPVPRREQGGPSGFGDGTAELPPVAARGLPAHGKEASPSGGREQLPAPEGAEGAPPAAPAGPARQQDPDRGRQLVVRGAAPAAGSRGQAQPPVPESAEGTFPAAPVRPVRQQQVSPPTTYAGSEPVAGARRVPEEVQEVRQGQVSLPAAHAGDEPAAGRCEVSGEAPETQHAPMRGQPPAPPAPQREGGPVPPGGAVAGQR</sequence>
<evidence type="ECO:0000256" key="2">
    <source>
        <dbReference type="SAM" id="Phobius"/>
    </source>
</evidence>
<feature type="transmembrane region" description="Helical" evidence="2">
    <location>
        <begin position="381"/>
        <end position="404"/>
    </location>
</feature>
<feature type="transmembrane region" description="Helical" evidence="2">
    <location>
        <begin position="411"/>
        <end position="429"/>
    </location>
</feature>
<keyword evidence="2" id="KW-0812">Transmembrane</keyword>
<feature type="transmembrane region" description="Helical" evidence="2">
    <location>
        <begin position="103"/>
        <end position="121"/>
    </location>
</feature>
<feature type="compositionally biased region" description="Basic and acidic residues" evidence="1">
    <location>
        <begin position="644"/>
        <end position="655"/>
    </location>
</feature>
<reference evidence="4 5" key="1">
    <citation type="submission" date="2018-08" db="EMBL/GenBank/DDBJ databases">
        <title>Form III RuBisCO-mediated autotrophy in Thermodesulfobium bacteria.</title>
        <authorList>
            <person name="Toshchakov S.V."/>
            <person name="Kublanov I.V."/>
            <person name="Frolov E."/>
            <person name="Bonch-Osmolovskaya E.A."/>
            <person name="Tourova T.P."/>
            <person name="Chernych N.A."/>
            <person name="Lebedinsky A.V."/>
        </authorList>
    </citation>
    <scope>NUCLEOTIDE SEQUENCE [LARGE SCALE GENOMIC DNA]</scope>
    <source>
        <strain evidence="4 5">SR</strain>
    </source>
</reference>
<evidence type="ECO:0000313" key="5">
    <source>
        <dbReference type="Proteomes" id="UP000256329"/>
    </source>
</evidence>
<feature type="non-terminal residue" evidence="4">
    <location>
        <position position="928"/>
    </location>
</feature>
<gene>
    <name evidence="4" type="ORF">DXX99_08725</name>
</gene>
<evidence type="ECO:0000256" key="3">
    <source>
        <dbReference type="SAM" id="SignalP"/>
    </source>
</evidence>
<feature type="transmembrane region" description="Helical" evidence="2">
    <location>
        <begin position="449"/>
        <end position="470"/>
    </location>
</feature>
<keyword evidence="2" id="KW-0472">Membrane</keyword>
<feature type="transmembrane region" description="Helical" evidence="2">
    <location>
        <begin position="482"/>
        <end position="508"/>
    </location>
</feature>
<feature type="compositionally biased region" description="Low complexity" evidence="1">
    <location>
        <begin position="656"/>
        <end position="687"/>
    </location>
</feature>
<evidence type="ECO:0008006" key="6">
    <source>
        <dbReference type="Google" id="ProtNLM"/>
    </source>
</evidence>
<dbReference type="EMBL" id="QSLN01000015">
    <property type="protein sequence ID" value="RDV81775.1"/>
    <property type="molecule type" value="Genomic_DNA"/>
</dbReference>
<evidence type="ECO:0000256" key="1">
    <source>
        <dbReference type="SAM" id="MobiDB-lite"/>
    </source>
</evidence>
<feature type="signal peptide" evidence="3">
    <location>
        <begin position="1"/>
        <end position="20"/>
    </location>
</feature>
<keyword evidence="2" id="KW-1133">Transmembrane helix</keyword>
<feature type="compositionally biased region" description="Polar residues" evidence="1">
    <location>
        <begin position="837"/>
        <end position="848"/>
    </location>
</feature>
<comment type="caution">
    <text evidence="4">The sequence shown here is derived from an EMBL/GenBank/DDBJ whole genome shotgun (WGS) entry which is preliminary data.</text>
</comment>
<feature type="transmembrane region" description="Helical" evidence="2">
    <location>
        <begin position="157"/>
        <end position="177"/>
    </location>
</feature>
<accession>A0A3D8P1R5</accession>